<evidence type="ECO:0000256" key="2">
    <source>
        <dbReference type="ARBA" id="ARBA00022741"/>
    </source>
</evidence>
<dbReference type="PROSITE" id="PS50893">
    <property type="entry name" value="ABC_TRANSPORTER_2"/>
    <property type="match status" value="1"/>
</dbReference>
<dbReference type="GO" id="GO:0016887">
    <property type="term" value="F:ATP hydrolysis activity"/>
    <property type="evidence" value="ECO:0007669"/>
    <property type="project" value="InterPro"/>
</dbReference>
<dbReference type="InterPro" id="IPR003593">
    <property type="entry name" value="AAA+_ATPase"/>
</dbReference>
<dbReference type="PANTHER" id="PTHR42781">
    <property type="entry name" value="SPERMIDINE/PUTRESCINE IMPORT ATP-BINDING PROTEIN POTA"/>
    <property type="match status" value="1"/>
</dbReference>
<dbReference type="Pfam" id="PF00005">
    <property type="entry name" value="ABC_tran"/>
    <property type="match status" value="1"/>
</dbReference>
<accession>A0A367YVM1</accession>
<dbReference type="EMBL" id="QOUI01000005">
    <property type="protein sequence ID" value="RCK69840.1"/>
    <property type="molecule type" value="Genomic_DNA"/>
</dbReference>
<evidence type="ECO:0000313" key="5">
    <source>
        <dbReference type="EMBL" id="RCK69840.1"/>
    </source>
</evidence>
<dbReference type="SUPFAM" id="SSF50331">
    <property type="entry name" value="MOP-like"/>
    <property type="match status" value="1"/>
</dbReference>
<keyword evidence="3 5" id="KW-0067">ATP-binding</keyword>
<organism evidence="5 6">
    <name type="scientific">Desertihabitans brevis</name>
    <dbReference type="NCBI Taxonomy" id="2268447"/>
    <lineage>
        <taxon>Bacteria</taxon>
        <taxon>Bacillati</taxon>
        <taxon>Actinomycetota</taxon>
        <taxon>Actinomycetes</taxon>
        <taxon>Propionibacteriales</taxon>
        <taxon>Propionibacteriaceae</taxon>
        <taxon>Desertihabitans</taxon>
    </lineage>
</organism>
<dbReference type="InterPro" id="IPR003439">
    <property type="entry name" value="ABC_transporter-like_ATP-bd"/>
</dbReference>
<dbReference type="SMART" id="SM00382">
    <property type="entry name" value="AAA"/>
    <property type="match status" value="1"/>
</dbReference>
<evidence type="ECO:0000313" key="6">
    <source>
        <dbReference type="Proteomes" id="UP000252770"/>
    </source>
</evidence>
<name>A0A367YVM1_9ACTN</name>
<dbReference type="Pfam" id="PF03459">
    <property type="entry name" value="TOBE"/>
    <property type="match status" value="1"/>
</dbReference>
<dbReference type="GO" id="GO:0005524">
    <property type="term" value="F:ATP binding"/>
    <property type="evidence" value="ECO:0007669"/>
    <property type="project" value="UniProtKB-KW"/>
</dbReference>
<dbReference type="Gene3D" id="2.40.50.100">
    <property type="match status" value="1"/>
</dbReference>
<keyword evidence="6" id="KW-1185">Reference proteome</keyword>
<evidence type="ECO:0000259" key="4">
    <source>
        <dbReference type="PROSITE" id="PS50893"/>
    </source>
</evidence>
<dbReference type="PROSITE" id="PS00211">
    <property type="entry name" value="ABC_TRANSPORTER_1"/>
    <property type="match status" value="1"/>
</dbReference>
<keyword evidence="1" id="KW-0813">Transport</keyword>
<gene>
    <name evidence="5" type="ORF">DT076_09810</name>
</gene>
<dbReference type="AlphaFoldDB" id="A0A367YVM1"/>
<dbReference type="InterPro" id="IPR027417">
    <property type="entry name" value="P-loop_NTPase"/>
</dbReference>
<dbReference type="Gene3D" id="3.40.50.300">
    <property type="entry name" value="P-loop containing nucleotide triphosphate hydrolases"/>
    <property type="match status" value="1"/>
</dbReference>
<dbReference type="InterPro" id="IPR008995">
    <property type="entry name" value="Mo/tungstate-bd_C_term_dom"/>
</dbReference>
<reference evidence="5 6" key="1">
    <citation type="submission" date="2018-07" db="EMBL/GenBank/DDBJ databases">
        <title>Desertimonas flava gen. nov. sp. nov.</title>
        <authorList>
            <person name="Liu S."/>
        </authorList>
    </citation>
    <scope>NUCLEOTIDE SEQUENCE [LARGE SCALE GENOMIC DNA]</scope>
    <source>
        <strain evidence="5 6">16Sb5-5</strain>
    </source>
</reference>
<proteinExistence type="predicted"/>
<evidence type="ECO:0000256" key="1">
    <source>
        <dbReference type="ARBA" id="ARBA00022448"/>
    </source>
</evidence>
<feature type="domain" description="ABC transporter" evidence="4">
    <location>
        <begin position="1"/>
        <end position="230"/>
    </location>
</feature>
<dbReference type="SUPFAM" id="SSF52540">
    <property type="entry name" value="P-loop containing nucleoside triphosphate hydrolases"/>
    <property type="match status" value="1"/>
</dbReference>
<dbReference type="InterPro" id="IPR017871">
    <property type="entry name" value="ABC_transporter-like_CS"/>
</dbReference>
<comment type="caution">
    <text evidence="5">The sequence shown here is derived from an EMBL/GenBank/DDBJ whole genome shotgun (WGS) entry which is preliminary data.</text>
</comment>
<keyword evidence="2" id="KW-0547">Nucleotide-binding</keyword>
<dbReference type="InterPro" id="IPR005116">
    <property type="entry name" value="Transp-assoc_OB_typ1"/>
</dbReference>
<dbReference type="InterPro" id="IPR050093">
    <property type="entry name" value="ABC_SmlMolc_Importer"/>
</dbReference>
<dbReference type="Proteomes" id="UP000252770">
    <property type="component" value="Unassembled WGS sequence"/>
</dbReference>
<evidence type="ECO:0000256" key="3">
    <source>
        <dbReference type="ARBA" id="ARBA00022840"/>
    </source>
</evidence>
<dbReference type="PANTHER" id="PTHR42781:SF4">
    <property type="entry name" value="SPERMIDINE_PUTRESCINE IMPORT ATP-BINDING PROTEIN POTA"/>
    <property type="match status" value="1"/>
</dbReference>
<protein>
    <submittedName>
        <fullName evidence="5">ABC transporter ATP-binding protein</fullName>
    </submittedName>
</protein>
<sequence>MRSLRVDVAVGRPEFEVEVACHVDPGEVVALVGPNGAGKSTLLRAVAGLEPCRGTVHLGEQRLHDLPARDRQVGLVFQDPLLFGHLSATDNVAFGLRAGGVGRREARTRARALLASWGLVELADRPGRRLSGGEAQRVALARAVAAGPHALLLDEPLAALDARTRLVTRGELRVRLAELGVPTLLVTHDPVDAAVLADRVVVLEQGRVVQEGTPAEVSRRPATDYVARLVGVNLLTGTAEGTRVTCTSGLVLHLASPASGPVHCVVRPTAVSVFSQRPVGSPRNVFEGILRGMAPHGDGVRLDVQLVSGDRVHAEVTPAAVADLGLGTATPLWVAVKANEIEVQTRAG</sequence>